<dbReference type="PIRSF" id="PIRSF029394">
    <property type="entry name" value="UCP029394"/>
    <property type="match status" value="1"/>
</dbReference>
<name>A0AA41BUS0_9GAMM</name>
<dbReference type="Proteomes" id="UP000705283">
    <property type="component" value="Unassembled WGS sequence"/>
</dbReference>
<reference evidence="1" key="1">
    <citation type="submission" date="2020-11" db="EMBL/GenBank/DDBJ databases">
        <authorList>
            <person name="Lee S.D."/>
        </authorList>
    </citation>
    <scope>NUCLEOTIDE SEQUENCE</scope>
    <source>
        <strain evidence="1">SAP-2</strain>
    </source>
</reference>
<dbReference type="InterPro" id="IPR016918">
    <property type="entry name" value="UCP029394"/>
</dbReference>
<dbReference type="RefSeq" id="WP_194977385.1">
    <property type="nucleotide sequence ID" value="NZ_JADMKS010000001.1"/>
</dbReference>
<sequence length="132" mass="14978">MLHTNPYFNEVIEAHRLIEQWLGEGEVPEEVCERLITRFSEQYSMIGVAGNALDFAGLSRFFRANGSAKSGLEIEVFDLRTVAEWPTGAVVSYQEKQRLADITTLRYSTAVFERTAQGNIVWRHLHETSSAL</sequence>
<dbReference type="EMBL" id="JADMKS010000001">
    <property type="protein sequence ID" value="MBF6635325.1"/>
    <property type="molecule type" value="Genomic_DNA"/>
</dbReference>
<reference evidence="1" key="2">
    <citation type="submission" date="2022-09" db="EMBL/GenBank/DDBJ databases">
        <title>Rouxiella aceris sp. nov., isolated from tree sap and emended description of the genus Rhouxiella.</title>
        <authorList>
            <person name="Kim I.S."/>
        </authorList>
    </citation>
    <scope>NUCLEOTIDE SEQUENCE</scope>
    <source>
        <strain evidence="1">SAP-2</strain>
    </source>
</reference>
<accession>A0AA41BUS0</accession>
<comment type="caution">
    <text evidence="1">The sequence shown here is derived from an EMBL/GenBank/DDBJ whole genome shotgun (WGS) entry which is preliminary data.</text>
</comment>
<proteinExistence type="predicted"/>
<dbReference type="Gene3D" id="3.10.450.50">
    <property type="match status" value="1"/>
</dbReference>
<dbReference type="InterPro" id="IPR032710">
    <property type="entry name" value="NTF2-like_dom_sf"/>
</dbReference>
<protein>
    <submittedName>
        <fullName evidence="1">DUF4440 domain-containing protein</fullName>
    </submittedName>
</protein>
<evidence type="ECO:0000313" key="1">
    <source>
        <dbReference type="EMBL" id="MBF6635325.1"/>
    </source>
</evidence>
<dbReference type="AlphaFoldDB" id="A0AA41BUS0"/>
<evidence type="ECO:0000313" key="2">
    <source>
        <dbReference type="Proteomes" id="UP000705283"/>
    </source>
</evidence>
<gene>
    <name evidence="1" type="ORF">ITX54_01390</name>
</gene>
<organism evidence="1 2">
    <name type="scientific">Rouxiella silvae</name>
    <dbReference type="NCBI Taxonomy" id="1646373"/>
    <lineage>
        <taxon>Bacteria</taxon>
        <taxon>Pseudomonadati</taxon>
        <taxon>Pseudomonadota</taxon>
        <taxon>Gammaproteobacteria</taxon>
        <taxon>Enterobacterales</taxon>
        <taxon>Yersiniaceae</taxon>
        <taxon>Rouxiella</taxon>
    </lineage>
</organism>
<dbReference type="SUPFAM" id="SSF54427">
    <property type="entry name" value="NTF2-like"/>
    <property type="match status" value="1"/>
</dbReference>